<dbReference type="OrthoDB" id="5956333at2"/>
<dbReference type="NCBIfam" id="NF041728">
    <property type="entry name" value="BPSL0761_fam"/>
    <property type="match status" value="1"/>
</dbReference>
<sequence length="78" mass="8702">MTMACERTKAVVETRQFLLQLKSDPALPEMIRTQAKALLRHYPEPGQITQLALLEKAVTGLEGADLPPLISLWSPVFE</sequence>
<reference evidence="1 2" key="1">
    <citation type="journal article" date="2013" name="Genome Announc.">
        <title>Draft Genome of the Nitrogen-Fixing Bacterium Pseudomonas stutzeri Strain KOS6 Isolated from Industrial Hydrocarbon Sludge.</title>
        <authorList>
            <person name="Grigoryeva T.V."/>
            <person name="Laikov A.V."/>
            <person name="Naumova R.P."/>
            <person name="Manolov A.I."/>
            <person name="Larin A.K."/>
            <person name="Karpova I.Y."/>
            <person name="Semashko T.A."/>
            <person name="Alexeev D.G."/>
            <person name="Kostryukova E.S."/>
            <person name="Muller R."/>
            <person name="Govorun V.M."/>
        </authorList>
    </citation>
    <scope>NUCLEOTIDE SEQUENCE [LARGE SCALE GENOMIC DNA]</scope>
    <source>
        <strain evidence="1 2">KOS6</strain>
    </source>
</reference>
<dbReference type="InterPro" id="IPR049723">
    <property type="entry name" value="BPSL0761-like"/>
</dbReference>
<name>A0A061JJL8_STUST</name>
<gene>
    <name evidence="1" type="ORF">B597_020220</name>
</gene>
<proteinExistence type="predicted"/>
<dbReference type="EMBL" id="AMCZ02000039">
    <property type="protein sequence ID" value="EWC39442.1"/>
    <property type="molecule type" value="Genomic_DNA"/>
</dbReference>
<protein>
    <submittedName>
        <fullName evidence="1">Uncharacterized protein</fullName>
    </submittedName>
</protein>
<dbReference type="HOGENOM" id="CLU_173315_1_0_6"/>
<dbReference type="eggNOG" id="ENOG502ZDSY">
    <property type="taxonomic scope" value="Bacteria"/>
</dbReference>
<evidence type="ECO:0000313" key="1">
    <source>
        <dbReference type="EMBL" id="EWC39442.1"/>
    </source>
</evidence>
<comment type="caution">
    <text evidence="1">The sequence shown here is derived from an EMBL/GenBank/DDBJ whole genome shotgun (WGS) entry which is preliminary data.</text>
</comment>
<accession>A0A061JJL8</accession>
<evidence type="ECO:0000313" key="2">
    <source>
        <dbReference type="Proteomes" id="UP000026923"/>
    </source>
</evidence>
<dbReference type="AlphaFoldDB" id="A0A061JJL8"/>
<dbReference type="Proteomes" id="UP000026923">
    <property type="component" value="Unassembled WGS sequence"/>
</dbReference>
<organism evidence="1 2">
    <name type="scientific">Stutzerimonas stutzeri KOS6</name>
    <dbReference type="NCBI Taxonomy" id="1218352"/>
    <lineage>
        <taxon>Bacteria</taxon>
        <taxon>Pseudomonadati</taxon>
        <taxon>Pseudomonadota</taxon>
        <taxon>Gammaproteobacteria</taxon>
        <taxon>Pseudomonadales</taxon>
        <taxon>Pseudomonadaceae</taxon>
        <taxon>Stutzerimonas</taxon>
    </lineage>
</organism>